<comment type="caution">
    <text evidence="7">The sequence shown here is derived from an EMBL/GenBank/DDBJ whole genome shotgun (WGS) entry which is preliminary data.</text>
</comment>
<dbReference type="InterPro" id="IPR010583">
    <property type="entry name" value="MipA"/>
</dbReference>
<keyword evidence="8" id="KW-1185">Reference proteome</keyword>
<comment type="subcellular location">
    <subcellularLocation>
        <location evidence="1">Cell outer membrane</location>
    </subcellularLocation>
</comment>
<evidence type="ECO:0000256" key="3">
    <source>
        <dbReference type="ARBA" id="ARBA00022729"/>
    </source>
</evidence>
<dbReference type="EMBL" id="NKHF01000023">
    <property type="protein sequence ID" value="PCK32937.1"/>
    <property type="molecule type" value="Genomic_DNA"/>
</dbReference>
<evidence type="ECO:0000256" key="1">
    <source>
        <dbReference type="ARBA" id="ARBA00004442"/>
    </source>
</evidence>
<reference evidence="8" key="1">
    <citation type="journal article" date="2019" name="Genome Announc.">
        <title>Draft Genome Sequence of Pseudoalteromonas piscicida Strain 36Y ROTHPW, an Hypersaline Seawater Isolate from the South Coast of Sonora, Mexico.</title>
        <authorList>
            <person name="Sanchez-Diaz R."/>
            <person name="Molina-Garza Z.J."/>
            <person name="Cruz-Suarez L.E."/>
            <person name="Selvin J."/>
            <person name="Kiran G.S."/>
            <person name="Ibarra-Gamez J.C."/>
            <person name="Gomez-Gil B."/>
            <person name="Galaviz-Silva L."/>
        </authorList>
    </citation>
    <scope>NUCLEOTIDE SEQUENCE [LARGE SCALE GENOMIC DNA]</scope>
    <source>
        <strain evidence="8">36Y_RITHPW</strain>
    </source>
</reference>
<evidence type="ECO:0000256" key="4">
    <source>
        <dbReference type="ARBA" id="ARBA00023136"/>
    </source>
</evidence>
<gene>
    <name evidence="7" type="ORF">CEX98_04930</name>
</gene>
<comment type="similarity">
    <text evidence="2">Belongs to the MipA/OmpV family.</text>
</comment>
<keyword evidence="4" id="KW-0472">Membrane</keyword>
<feature type="signal peptide" evidence="6">
    <location>
        <begin position="1"/>
        <end position="19"/>
    </location>
</feature>
<organism evidence="7 8">
    <name type="scientific">Pseudoalteromonas piscicida</name>
    <dbReference type="NCBI Taxonomy" id="43662"/>
    <lineage>
        <taxon>Bacteria</taxon>
        <taxon>Pseudomonadati</taxon>
        <taxon>Pseudomonadota</taxon>
        <taxon>Gammaproteobacteria</taxon>
        <taxon>Alteromonadales</taxon>
        <taxon>Pseudoalteromonadaceae</taxon>
        <taxon>Pseudoalteromonas</taxon>
    </lineage>
</organism>
<protein>
    <recommendedName>
        <fullName evidence="9">MipA/OmpV family protein</fullName>
    </recommendedName>
</protein>
<evidence type="ECO:0000256" key="6">
    <source>
        <dbReference type="SAM" id="SignalP"/>
    </source>
</evidence>
<accession>A0A2A5JUA3</accession>
<dbReference type="AlphaFoldDB" id="A0A2A5JUA3"/>
<dbReference type="PANTHER" id="PTHR38776">
    <property type="entry name" value="MLTA-INTERACTING PROTEIN-RELATED"/>
    <property type="match status" value="1"/>
</dbReference>
<keyword evidence="5" id="KW-0998">Cell outer membrane</keyword>
<evidence type="ECO:0000256" key="5">
    <source>
        <dbReference type="ARBA" id="ARBA00023237"/>
    </source>
</evidence>
<dbReference type="Proteomes" id="UP000228621">
    <property type="component" value="Unassembled WGS sequence"/>
</dbReference>
<evidence type="ECO:0000313" key="7">
    <source>
        <dbReference type="EMBL" id="PCK32937.1"/>
    </source>
</evidence>
<feature type="chain" id="PRO_5012811317" description="MipA/OmpV family protein" evidence="6">
    <location>
        <begin position="20"/>
        <end position="263"/>
    </location>
</feature>
<sequence>MKTHLLIAAVLMAASAAQAKSTDAKKEGHGYLAIGYGINYNSDIYNNAETSFSPTVHGAYYFSNGLFVEFPGRAEKFDPALALGYQFYETENWEFDALLSTAHGRINYRFGGTRYELNTSSYLGVRATGDVFGLQIRAIVAPKVINSDYSDGRYASLWFSKPWQYKNWHFYGAVGAQYRNSAMLDYYYGGAPFKGYDAKGGANLRIKLGFSRALTENWIVDGHVSYTKYASGIMDSPITKAIVSFNDRIEHGESIGLSLSYIF</sequence>
<dbReference type="OrthoDB" id="5903970at2"/>
<name>A0A2A5JUA3_PSEO7</name>
<keyword evidence="3 6" id="KW-0732">Signal</keyword>
<dbReference type="GO" id="GO:0009279">
    <property type="term" value="C:cell outer membrane"/>
    <property type="evidence" value="ECO:0007669"/>
    <property type="project" value="UniProtKB-SubCell"/>
</dbReference>
<proteinExistence type="inferred from homology"/>
<dbReference type="PANTHER" id="PTHR38776:SF1">
    <property type="entry name" value="MLTA-INTERACTING PROTEIN-RELATED"/>
    <property type="match status" value="1"/>
</dbReference>
<dbReference type="RefSeq" id="WP_099641006.1">
    <property type="nucleotide sequence ID" value="NZ_NKHF01000023.1"/>
</dbReference>
<evidence type="ECO:0000256" key="2">
    <source>
        <dbReference type="ARBA" id="ARBA00005722"/>
    </source>
</evidence>
<evidence type="ECO:0000313" key="8">
    <source>
        <dbReference type="Proteomes" id="UP000228621"/>
    </source>
</evidence>
<evidence type="ECO:0008006" key="9">
    <source>
        <dbReference type="Google" id="ProtNLM"/>
    </source>
</evidence>
<dbReference type="Pfam" id="PF06629">
    <property type="entry name" value="MipA"/>
    <property type="match status" value="1"/>
</dbReference>